<dbReference type="AlphaFoldDB" id="D8LGH1"/>
<evidence type="ECO:0000259" key="2">
    <source>
        <dbReference type="PROSITE" id="PS50011"/>
    </source>
</evidence>
<dbReference type="InterPro" id="IPR000719">
    <property type="entry name" value="Prot_kinase_dom"/>
</dbReference>
<protein>
    <recommendedName>
        <fullName evidence="2">Protein kinase domain-containing protein</fullName>
    </recommendedName>
</protein>
<evidence type="ECO:0000256" key="1">
    <source>
        <dbReference type="SAM" id="SignalP"/>
    </source>
</evidence>
<dbReference type="Proteomes" id="UP000002630">
    <property type="component" value="Unassembled WGS sequence"/>
</dbReference>
<proteinExistence type="predicted"/>
<organism evidence="3 4">
    <name type="scientific">Ectocarpus siliculosus</name>
    <name type="common">Brown alga</name>
    <name type="synonym">Conferva siliculosa</name>
    <dbReference type="NCBI Taxonomy" id="2880"/>
    <lineage>
        <taxon>Eukaryota</taxon>
        <taxon>Sar</taxon>
        <taxon>Stramenopiles</taxon>
        <taxon>Ochrophyta</taxon>
        <taxon>PX clade</taxon>
        <taxon>Phaeophyceae</taxon>
        <taxon>Ectocarpales</taxon>
        <taxon>Ectocarpaceae</taxon>
        <taxon>Ectocarpus</taxon>
    </lineage>
</organism>
<reference evidence="3 4" key="1">
    <citation type="journal article" date="2010" name="Nature">
        <title>The Ectocarpus genome and the independent evolution of multicellularity in brown algae.</title>
        <authorList>
            <person name="Cock J.M."/>
            <person name="Sterck L."/>
            <person name="Rouze P."/>
            <person name="Scornet D."/>
            <person name="Allen A.E."/>
            <person name="Amoutzias G."/>
            <person name="Anthouard V."/>
            <person name="Artiguenave F."/>
            <person name="Aury J.M."/>
            <person name="Badger J.H."/>
            <person name="Beszteri B."/>
            <person name="Billiau K."/>
            <person name="Bonnet E."/>
            <person name="Bothwell J.H."/>
            <person name="Bowler C."/>
            <person name="Boyen C."/>
            <person name="Brownlee C."/>
            <person name="Carrano C.J."/>
            <person name="Charrier B."/>
            <person name="Cho G.Y."/>
            <person name="Coelho S.M."/>
            <person name="Collen J."/>
            <person name="Corre E."/>
            <person name="Da Silva C."/>
            <person name="Delage L."/>
            <person name="Delaroque N."/>
            <person name="Dittami S.M."/>
            <person name="Doulbeau S."/>
            <person name="Elias M."/>
            <person name="Farnham G."/>
            <person name="Gachon C.M."/>
            <person name="Gschloessl B."/>
            <person name="Heesch S."/>
            <person name="Jabbari K."/>
            <person name="Jubin C."/>
            <person name="Kawai H."/>
            <person name="Kimura K."/>
            <person name="Kloareg B."/>
            <person name="Kupper F.C."/>
            <person name="Lang D."/>
            <person name="Le Bail A."/>
            <person name="Leblanc C."/>
            <person name="Lerouge P."/>
            <person name="Lohr M."/>
            <person name="Lopez P.J."/>
            <person name="Martens C."/>
            <person name="Maumus F."/>
            <person name="Michel G."/>
            <person name="Miranda-Saavedra D."/>
            <person name="Morales J."/>
            <person name="Moreau H."/>
            <person name="Motomura T."/>
            <person name="Nagasato C."/>
            <person name="Napoli C.A."/>
            <person name="Nelson D.R."/>
            <person name="Nyvall-Collen P."/>
            <person name="Peters A.F."/>
            <person name="Pommier C."/>
            <person name="Potin P."/>
            <person name="Poulain J."/>
            <person name="Quesneville H."/>
            <person name="Read B."/>
            <person name="Rensing S.A."/>
            <person name="Ritter A."/>
            <person name="Rousvoal S."/>
            <person name="Samanta M."/>
            <person name="Samson G."/>
            <person name="Schroeder D.C."/>
            <person name="Segurens B."/>
            <person name="Strittmatter M."/>
            <person name="Tonon T."/>
            <person name="Tregear J.W."/>
            <person name="Valentin K."/>
            <person name="von Dassow P."/>
            <person name="Yamagishi T."/>
            <person name="Van de Peer Y."/>
            <person name="Wincker P."/>
        </authorList>
    </citation>
    <scope>NUCLEOTIDE SEQUENCE [LARGE SCALE GENOMIC DNA]</scope>
    <source>
        <strain evidence="4">Ec32 / CCAP1310/4</strain>
    </source>
</reference>
<dbReference type="Pfam" id="PF00069">
    <property type="entry name" value="Pkinase"/>
    <property type="match status" value="1"/>
</dbReference>
<dbReference type="GO" id="GO:0005524">
    <property type="term" value="F:ATP binding"/>
    <property type="evidence" value="ECO:0007669"/>
    <property type="project" value="InterPro"/>
</dbReference>
<sequence length="87" mass="9654">MRISKVLDLSLALCNALEYLHAVAVPGRIVCHRDLKPDNTGFAQDGTMKLIDFGLGKQTGSKRRGMASVCGSFRQFRKETKRCVQRG</sequence>
<accession>D8LGH1</accession>
<evidence type="ECO:0000313" key="3">
    <source>
        <dbReference type="EMBL" id="CBN75746.1"/>
    </source>
</evidence>
<dbReference type="InterPro" id="IPR011009">
    <property type="entry name" value="Kinase-like_dom_sf"/>
</dbReference>
<feature type="chain" id="PRO_5003117094" description="Protein kinase domain-containing protein" evidence="1">
    <location>
        <begin position="23"/>
        <end position="87"/>
    </location>
</feature>
<dbReference type="InParanoid" id="D8LGH1"/>
<keyword evidence="4" id="KW-1185">Reference proteome</keyword>
<dbReference type="OrthoDB" id="4062651at2759"/>
<feature type="domain" description="Protein kinase" evidence="2">
    <location>
        <begin position="1"/>
        <end position="87"/>
    </location>
</feature>
<evidence type="ECO:0000313" key="4">
    <source>
        <dbReference type="Proteomes" id="UP000002630"/>
    </source>
</evidence>
<gene>
    <name evidence="3" type="ORF">Esi_0167_0074</name>
</gene>
<dbReference type="EMBL" id="FN649760">
    <property type="protein sequence ID" value="CBN75746.1"/>
    <property type="molecule type" value="Genomic_DNA"/>
</dbReference>
<dbReference type="GO" id="GO:0004672">
    <property type="term" value="F:protein kinase activity"/>
    <property type="evidence" value="ECO:0007669"/>
    <property type="project" value="InterPro"/>
</dbReference>
<keyword evidence="1" id="KW-0732">Signal</keyword>
<dbReference type="PROSITE" id="PS50011">
    <property type="entry name" value="PROTEIN_KINASE_DOM"/>
    <property type="match status" value="1"/>
</dbReference>
<feature type="signal peptide" evidence="1">
    <location>
        <begin position="1"/>
        <end position="22"/>
    </location>
</feature>
<dbReference type="Gene3D" id="1.10.510.10">
    <property type="entry name" value="Transferase(Phosphotransferase) domain 1"/>
    <property type="match status" value="1"/>
</dbReference>
<dbReference type="SUPFAM" id="SSF56112">
    <property type="entry name" value="Protein kinase-like (PK-like)"/>
    <property type="match status" value="1"/>
</dbReference>
<name>D8LGH1_ECTSI</name>